<dbReference type="FunFam" id="1.20.1250.20:FF:000438">
    <property type="entry name" value="Major facilitator transporter"/>
    <property type="match status" value="1"/>
</dbReference>
<feature type="transmembrane region" description="Helical" evidence="5">
    <location>
        <begin position="300"/>
        <end position="320"/>
    </location>
</feature>
<feature type="transmembrane region" description="Helical" evidence="5">
    <location>
        <begin position="207"/>
        <end position="228"/>
    </location>
</feature>
<dbReference type="PANTHER" id="PTHR23514:SF13">
    <property type="entry name" value="INNER MEMBRANE PROTEIN YBJJ"/>
    <property type="match status" value="1"/>
</dbReference>
<dbReference type="Proteomes" id="UP000239181">
    <property type="component" value="Unassembled WGS sequence"/>
</dbReference>
<name>A0A2S9IGY5_9GAMM</name>
<feature type="transmembrane region" description="Helical" evidence="5">
    <location>
        <begin position="169"/>
        <end position="186"/>
    </location>
</feature>
<dbReference type="PROSITE" id="PS50850">
    <property type="entry name" value="MFS"/>
    <property type="match status" value="1"/>
</dbReference>
<dbReference type="AlphaFoldDB" id="A0A2S9IGY5"/>
<proteinExistence type="predicted"/>
<sequence>MTTLETQISANVARLNQRATRVVFLIAGIGMAAWAPLVPYAKDRAALSDASFGTLLLFLGLGSLIAMPVTGVLVGRYGCKRIITCGSAFLLVLLPLLALFSSPFSLALALMAFGASIGLIDVAMNIQAVEVEKSSGKAMMSGFHGFFSMGGIVGAGLMSLILALGMTPVHAVLVINLLLIALYLYCQRHILNERLHQPDTPMFVLPRGWVLFLGVLCFILFLAEGAILDWGALFLTHSRDVPAAQAGMGYAVFSVAMTIGRLCGDWVVLKAGRTATLFFGSLCAAAGLVLAVTINDSTMTLVGFLLVGFGASNTVPIMFSAAGNQKTMPVNLAISAMTTIGYAGILAGPALIGFIAQWSSLSIAFSAVAALLLVVAASARLITR</sequence>
<evidence type="ECO:0000256" key="1">
    <source>
        <dbReference type="ARBA" id="ARBA00004141"/>
    </source>
</evidence>
<evidence type="ECO:0000313" key="8">
    <source>
        <dbReference type="Proteomes" id="UP000239181"/>
    </source>
</evidence>
<protein>
    <submittedName>
        <fullName evidence="7">MFS transporter</fullName>
    </submittedName>
</protein>
<feature type="transmembrane region" description="Helical" evidence="5">
    <location>
        <begin position="275"/>
        <end position="294"/>
    </location>
</feature>
<dbReference type="Gene3D" id="1.20.1250.20">
    <property type="entry name" value="MFS general substrate transporter like domains"/>
    <property type="match status" value="2"/>
</dbReference>
<keyword evidence="8" id="KW-1185">Reference proteome</keyword>
<gene>
    <name evidence="7" type="ORF">CQW29_03390</name>
</gene>
<dbReference type="SUPFAM" id="SSF103473">
    <property type="entry name" value="MFS general substrate transporter"/>
    <property type="match status" value="1"/>
</dbReference>
<feature type="transmembrane region" description="Helical" evidence="5">
    <location>
        <begin position="52"/>
        <end position="75"/>
    </location>
</feature>
<dbReference type="InterPro" id="IPR011701">
    <property type="entry name" value="MFS"/>
</dbReference>
<reference evidence="7 8" key="1">
    <citation type="submission" date="2017-10" db="EMBL/GenBank/DDBJ databases">
        <title>Draft genome of two endophytic bacteria isolated from 'guarana' Paullinia cupana (Mart.) Ducke.</title>
        <authorList>
            <person name="Siqueira K.A."/>
            <person name="Liotti R.G."/>
            <person name="Mendes T.A."/>
            <person name="Soares M.A."/>
        </authorList>
    </citation>
    <scope>NUCLEOTIDE SEQUENCE [LARGE SCALE GENOMIC DNA]</scope>
    <source>
        <strain evidence="7 8">342</strain>
    </source>
</reference>
<comment type="caution">
    <text evidence="7">The sequence shown here is derived from an EMBL/GenBank/DDBJ whole genome shotgun (WGS) entry which is preliminary data.</text>
</comment>
<dbReference type="InterPro" id="IPR051788">
    <property type="entry name" value="MFS_Transporter"/>
</dbReference>
<evidence type="ECO:0000256" key="3">
    <source>
        <dbReference type="ARBA" id="ARBA00022989"/>
    </source>
</evidence>
<dbReference type="EMBL" id="PDET01000002">
    <property type="protein sequence ID" value="PRD17037.1"/>
    <property type="molecule type" value="Genomic_DNA"/>
</dbReference>
<dbReference type="Pfam" id="PF07690">
    <property type="entry name" value="MFS_1"/>
    <property type="match status" value="1"/>
</dbReference>
<keyword evidence="2 5" id="KW-0812">Transmembrane</keyword>
<dbReference type="InterPro" id="IPR020846">
    <property type="entry name" value="MFS_dom"/>
</dbReference>
<evidence type="ECO:0000256" key="5">
    <source>
        <dbReference type="SAM" id="Phobius"/>
    </source>
</evidence>
<feature type="transmembrane region" description="Helical" evidence="5">
    <location>
        <begin position="22"/>
        <end position="40"/>
    </location>
</feature>
<evidence type="ECO:0000259" key="6">
    <source>
        <dbReference type="PROSITE" id="PS50850"/>
    </source>
</evidence>
<feature type="transmembrane region" description="Helical" evidence="5">
    <location>
        <begin position="248"/>
        <end position="268"/>
    </location>
</feature>
<feature type="domain" description="Major facilitator superfamily (MFS) profile" evidence="6">
    <location>
        <begin position="210"/>
        <end position="384"/>
    </location>
</feature>
<dbReference type="OrthoDB" id="9810941at2"/>
<dbReference type="GO" id="GO:0016020">
    <property type="term" value="C:membrane"/>
    <property type="evidence" value="ECO:0007669"/>
    <property type="project" value="UniProtKB-SubCell"/>
</dbReference>
<dbReference type="CDD" id="cd17393">
    <property type="entry name" value="MFS_MosC_like"/>
    <property type="match status" value="1"/>
</dbReference>
<feature type="transmembrane region" description="Helical" evidence="5">
    <location>
        <begin position="145"/>
        <end position="163"/>
    </location>
</feature>
<feature type="transmembrane region" description="Helical" evidence="5">
    <location>
        <begin position="82"/>
        <end position="100"/>
    </location>
</feature>
<dbReference type="RefSeq" id="WP_105591619.1">
    <property type="nucleotide sequence ID" value="NZ_PDET01000002.1"/>
</dbReference>
<dbReference type="PANTHER" id="PTHR23514">
    <property type="entry name" value="BYPASS OF STOP CODON PROTEIN 6"/>
    <property type="match status" value="1"/>
</dbReference>
<feature type="transmembrane region" description="Helical" evidence="5">
    <location>
        <begin position="361"/>
        <end position="382"/>
    </location>
</feature>
<organism evidence="7 8">
    <name type="scientific">Pantoea coffeiphila</name>
    <dbReference type="NCBI Taxonomy" id="1465635"/>
    <lineage>
        <taxon>Bacteria</taxon>
        <taxon>Pseudomonadati</taxon>
        <taxon>Pseudomonadota</taxon>
        <taxon>Gammaproteobacteria</taxon>
        <taxon>Enterobacterales</taxon>
        <taxon>Erwiniaceae</taxon>
        <taxon>Pantoea</taxon>
    </lineage>
</organism>
<accession>A0A2S9IGY5</accession>
<evidence type="ECO:0000256" key="2">
    <source>
        <dbReference type="ARBA" id="ARBA00022692"/>
    </source>
</evidence>
<comment type="subcellular location">
    <subcellularLocation>
        <location evidence="1">Membrane</location>
        <topology evidence="1">Multi-pass membrane protein</topology>
    </subcellularLocation>
</comment>
<evidence type="ECO:0000256" key="4">
    <source>
        <dbReference type="ARBA" id="ARBA00023136"/>
    </source>
</evidence>
<keyword evidence="3 5" id="KW-1133">Transmembrane helix</keyword>
<dbReference type="GO" id="GO:0022857">
    <property type="term" value="F:transmembrane transporter activity"/>
    <property type="evidence" value="ECO:0007669"/>
    <property type="project" value="InterPro"/>
</dbReference>
<feature type="transmembrane region" description="Helical" evidence="5">
    <location>
        <begin position="332"/>
        <end position="355"/>
    </location>
</feature>
<dbReference type="InterPro" id="IPR036259">
    <property type="entry name" value="MFS_trans_sf"/>
</dbReference>
<feature type="transmembrane region" description="Helical" evidence="5">
    <location>
        <begin position="106"/>
        <end position="124"/>
    </location>
</feature>
<keyword evidence="4 5" id="KW-0472">Membrane</keyword>
<evidence type="ECO:0000313" key="7">
    <source>
        <dbReference type="EMBL" id="PRD17037.1"/>
    </source>
</evidence>